<comment type="caution">
    <text evidence="2">The sequence shown here is derived from an EMBL/GenBank/DDBJ whole genome shotgun (WGS) entry which is preliminary data.</text>
</comment>
<reference evidence="2 3" key="1">
    <citation type="submission" date="2020-08" db="EMBL/GenBank/DDBJ databases">
        <title>Genomic Encyclopedia of Type Strains, Phase IV (KMG-IV): sequencing the most valuable type-strain genomes for metagenomic binning, comparative biology and taxonomic classification.</title>
        <authorList>
            <person name="Goeker M."/>
        </authorList>
    </citation>
    <scope>NUCLEOTIDE SEQUENCE [LARGE SCALE GENOMIC DNA]</scope>
    <source>
        <strain evidence="2 3">DSM 27165</strain>
    </source>
</reference>
<gene>
    <name evidence="1" type="ORF">HNQ59_001716</name>
    <name evidence="2" type="ORF">HNQ59_003303</name>
</gene>
<sequence length="31" mass="3185">MSSQTLPPEAEGPEVDHAASGLACLATLLQF</sequence>
<evidence type="ECO:0000313" key="2">
    <source>
        <dbReference type="EMBL" id="MBB5019995.1"/>
    </source>
</evidence>
<accession>A0A840MRE2</accession>
<dbReference type="EMBL" id="JACHHY010000022">
    <property type="protein sequence ID" value="MBB5019995.1"/>
    <property type="molecule type" value="Genomic_DNA"/>
</dbReference>
<protein>
    <submittedName>
        <fullName evidence="2">Uncharacterized protein</fullName>
    </submittedName>
</protein>
<keyword evidence="3" id="KW-1185">Reference proteome</keyword>
<proteinExistence type="predicted"/>
<evidence type="ECO:0000313" key="3">
    <source>
        <dbReference type="Proteomes" id="UP000575898"/>
    </source>
</evidence>
<name>A0A840MRE2_9PROT</name>
<feature type="non-terminal residue" evidence="2">
    <location>
        <position position="31"/>
    </location>
</feature>
<dbReference type="EMBL" id="JACHHY010000009">
    <property type="protein sequence ID" value="MBB5018427.1"/>
    <property type="molecule type" value="Genomic_DNA"/>
</dbReference>
<dbReference type="AlphaFoldDB" id="A0A840MRE2"/>
<organism evidence="2 3">
    <name type="scientific">Chitinivorax tropicus</name>
    <dbReference type="NCBI Taxonomy" id="714531"/>
    <lineage>
        <taxon>Bacteria</taxon>
        <taxon>Pseudomonadati</taxon>
        <taxon>Pseudomonadota</taxon>
        <taxon>Betaproteobacteria</taxon>
        <taxon>Chitinivorax</taxon>
    </lineage>
</organism>
<evidence type="ECO:0000313" key="1">
    <source>
        <dbReference type="EMBL" id="MBB5018427.1"/>
    </source>
</evidence>
<dbReference type="Proteomes" id="UP000575898">
    <property type="component" value="Unassembled WGS sequence"/>
</dbReference>